<organism evidence="3 4">
    <name type="scientific">Achlya hypogyna</name>
    <name type="common">Oomycete</name>
    <name type="synonym">Protoachlya hypogyna</name>
    <dbReference type="NCBI Taxonomy" id="1202772"/>
    <lineage>
        <taxon>Eukaryota</taxon>
        <taxon>Sar</taxon>
        <taxon>Stramenopiles</taxon>
        <taxon>Oomycota</taxon>
        <taxon>Saprolegniomycetes</taxon>
        <taxon>Saprolegniales</taxon>
        <taxon>Achlyaceae</taxon>
        <taxon>Achlya</taxon>
    </lineage>
</organism>
<evidence type="ECO:0000256" key="1">
    <source>
        <dbReference type="SAM" id="Phobius"/>
    </source>
</evidence>
<keyword evidence="1" id="KW-0472">Membrane</keyword>
<dbReference type="EMBL" id="JNBR01000502">
    <property type="protein sequence ID" value="OQR91767.1"/>
    <property type="molecule type" value="Genomic_DNA"/>
</dbReference>
<evidence type="ECO:0000313" key="4">
    <source>
        <dbReference type="Proteomes" id="UP000243579"/>
    </source>
</evidence>
<evidence type="ECO:0000313" key="3">
    <source>
        <dbReference type="EMBL" id="OQR91767.1"/>
    </source>
</evidence>
<dbReference type="OrthoDB" id="153712at2759"/>
<keyword evidence="2" id="KW-0732">Signal</keyword>
<feature type="signal peptide" evidence="2">
    <location>
        <begin position="1"/>
        <end position="20"/>
    </location>
</feature>
<feature type="chain" id="PRO_5012212861" description="Secreted protein" evidence="2">
    <location>
        <begin position="21"/>
        <end position="265"/>
    </location>
</feature>
<sequence length="265" mass="28289">MPLPLAFIALGLRAILATTACDICEYQSFACSSDGSVVHNQSVCNAAGHVQMDDVFCDDTCNCADGYAQDSPPLHLRDRFDACRHVSPTAPPTSTYNLTDWALFRSSACVSEDCLAARALRAAKLHMCGRLVVLWKELPSTYHFITEGTLRNTAAGNFHVRATWDAALGSLNRSSLVATPIAKCYTLQTRNTNNAKCRGHFLVPHAVLASATSSAAVDLSVGVWAAVVSSVVAAVLSIVSVMYLGFHSSRGRALERLQGAGDSHS</sequence>
<dbReference type="AlphaFoldDB" id="A0A1V9Z1H2"/>
<evidence type="ECO:0000256" key="2">
    <source>
        <dbReference type="SAM" id="SignalP"/>
    </source>
</evidence>
<evidence type="ECO:0008006" key="5">
    <source>
        <dbReference type="Google" id="ProtNLM"/>
    </source>
</evidence>
<comment type="caution">
    <text evidence="3">The sequence shown here is derived from an EMBL/GenBank/DDBJ whole genome shotgun (WGS) entry which is preliminary data.</text>
</comment>
<name>A0A1V9Z1H2_ACHHY</name>
<feature type="transmembrane region" description="Helical" evidence="1">
    <location>
        <begin position="223"/>
        <end position="246"/>
    </location>
</feature>
<keyword evidence="1" id="KW-1133">Transmembrane helix</keyword>
<protein>
    <recommendedName>
        <fullName evidence="5">Secreted protein</fullName>
    </recommendedName>
</protein>
<keyword evidence="4" id="KW-1185">Reference proteome</keyword>
<proteinExistence type="predicted"/>
<accession>A0A1V9Z1H2</accession>
<dbReference type="Proteomes" id="UP000243579">
    <property type="component" value="Unassembled WGS sequence"/>
</dbReference>
<reference evidence="3 4" key="1">
    <citation type="journal article" date="2014" name="Genome Biol. Evol.">
        <title>The secreted proteins of Achlya hypogyna and Thraustotheca clavata identify the ancestral oomycete secretome and reveal gene acquisitions by horizontal gene transfer.</title>
        <authorList>
            <person name="Misner I."/>
            <person name="Blouin N."/>
            <person name="Leonard G."/>
            <person name="Richards T.A."/>
            <person name="Lane C.E."/>
        </authorList>
    </citation>
    <scope>NUCLEOTIDE SEQUENCE [LARGE SCALE GENOMIC DNA]</scope>
    <source>
        <strain evidence="3 4">ATCC 48635</strain>
    </source>
</reference>
<gene>
    <name evidence="3" type="ORF">ACHHYP_04377</name>
</gene>
<keyword evidence="1" id="KW-0812">Transmembrane</keyword>